<dbReference type="SFLD" id="SFLDS00003">
    <property type="entry name" value="Haloacid_Dehalogenase"/>
    <property type="match status" value="1"/>
</dbReference>
<dbReference type="SFLD" id="SFLDG01129">
    <property type="entry name" value="C1.5:_HAD__Beta-PGM__Phosphata"/>
    <property type="match status" value="1"/>
</dbReference>
<dbReference type="GO" id="GO:0008967">
    <property type="term" value="F:phosphoglycolate phosphatase activity"/>
    <property type="evidence" value="ECO:0007669"/>
    <property type="project" value="TreeGrafter"/>
</dbReference>
<proteinExistence type="predicted"/>
<sequence>MRYRAFIFDVGDILFDVTVWRKWLTGYLRGLGVEIDYPTLVTQWEAALQPVYVGRKEYWEAFTEMLASLGLDDQQIEAAIVAARVKAHSPAVTTRRLFDGVAETLADLKRMGCKLAVLSDTESSGQKIRSQLADLGIADHFDAVLTSHDLGHTKPSPHAFEAALAALGVAKDEAAFVAHDEDELAGAMAYGITAVAFNFAPPVPADHYIWHFPELIRLAQ</sequence>
<dbReference type="GO" id="GO:0006281">
    <property type="term" value="P:DNA repair"/>
    <property type="evidence" value="ECO:0007669"/>
    <property type="project" value="TreeGrafter"/>
</dbReference>
<evidence type="ECO:0000313" key="1">
    <source>
        <dbReference type="EMBL" id="KKN95049.1"/>
    </source>
</evidence>
<gene>
    <name evidence="1" type="ORF">LCGC14_0181170</name>
</gene>
<dbReference type="Pfam" id="PF00702">
    <property type="entry name" value="Hydrolase"/>
    <property type="match status" value="1"/>
</dbReference>
<dbReference type="EMBL" id="LAZR01000073">
    <property type="protein sequence ID" value="KKN95049.1"/>
    <property type="molecule type" value="Genomic_DNA"/>
</dbReference>
<dbReference type="InterPro" id="IPR006439">
    <property type="entry name" value="HAD-SF_hydro_IA"/>
</dbReference>
<protein>
    <submittedName>
        <fullName evidence="1">Uncharacterized protein</fullName>
    </submittedName>
</protein>
<accession>A0A0F9UTL6</accession>
<dbReference type="InterPro" id="IPR023214">
    <property type="entry name" value="HAD_sf"/>
</dbReference>
<dbReference type="InterPro" id="IPR036412">
    <property type="entry name" value="HAD-like_sf"/>
</dbReference>
<dbReference type="SUPFAM" id="SSF56784">
    <property type="entry name" value="HAD-like"/>
    <property type="match status" value="1"/>
</dbReference>
<dbReference type="PANTHER" id="PTHR43434:SF1">
    <property type="entry name" value="PHOSPHOGLYCOLATE PHOSPHATASE"/>
    <property type="match status" value="1"/>
</dbReference>
<comment type="caution">
    <text evidence="1">The sequence shown here is derived from an EMBL/GenBank/DDBJ whole genome shotgun (WGS) entry which is preliminary data.</text>
</comment>
<reference evidence="1" key="1">
    <citation type="journal article" date="2015" name="Nature">
        <title>Complex archaea that bridge the gap between prokaryotes and eukaryotes.</title>
        <authorList>
            <person name="Spang A."/>
            <person name="Saw J.H."/>
            <person name="Jorgensen S.L."/>
            <person name="Zaremba-Niedzwiedzka K."/>
            <person name="Martijn J."/>
            <person name="Lind A.E."/>
            <person name="van Eijk R."/>
            <person name="Schleper C."/>
            <person name="Guy L."/>
            <person name="Ettema T.J."/>
        </authorList>
    </citation>
    <scope>NUCLEOTIDE SEQUENCE</scope>
</reference>
<organism evidence="1">
    <name type="scientific">marine sediment metagenome</name>
    <dbReference type="NCBI Taxonomy" id="412755"/>
    <lineage>
        <taxon>unclassified sequences</taxon>
        <taxon>metagenomes</taxon>
        <taxon>ecological metagenomes</taxon>
    </lineage>
</organism>
<dbReference type="Gene3D" id="3.40.50.1000">
    <property type="entry name" value="HAD superfamily/HAD-like"/>
    <property type="match status" value="1"/>
</dbReference>
<dbReference type="PRINTS" id="PR00413">
    <property type="entry name" value="HADHALOGNASE"/>
</dbReference>
<name>A0A0F9UTL6_9ZZZZ</name>
<dbReference type="AlphaFoldDB" id="A0A0F9UTL6"/>
<dbReference type="PANTHER" id="PTHR43434">
    <property type="entry name" value="PHOSPHOGLYCOLATE PHOSPHATASE"/>
    <property type="match status" value="1"/>
</dbReference>
<dbReference type="InterPro" id="IPR050155">
    <property type="entry name" value="HAD-like_hydrolase_sf"/>
</dbReference>